<proteinExistence type="predicted"/>
<evidence type="ECO:0000313" key="1">
    <source>
        <dbReference type="EMBL" id="MBB3936229.1"/>
    </source>
</evidence>
<evidence type="ECO:0008006" key="3">
    <source>
        <dbReference type="Google" id="ProtNLM"/>
    </source>
</evidence>
<name>A0A7W6BQI4_9HYPH</name>
<comment type="caution">
    <text evidence="1">The sequence shown here is derived from an EMBL/GenBank/DDBJ whole genome shotgun (WGS) entry which is preliminary data.</text>
</comment>
<keyword evidence="2" id="KW-1185">Reference proteome</keyword>
<dbReference type="InterPro" id="IPR006637">
    <property type="entry name" value="ChW"/>
</dbReference>
<sequence length="274" mass="28401">MERGLSAFSYRADALLTGEAPEVEIVAVSPGISLLTAPGERPGFLSRPGQVLVVTAEAAGAIDVVMRAKGPGNVLPAGLELKRMGAEAEAAPEPALRLRPDLPDGGVEFLLRAHVSLRGDIAAPRGHWICGPETPGRIEGLEMRGVAAELPVEYQVASGGRGAGWSPWTPAGAYAGTRGRALPLIGLRVRLLPDTAPGLALKADGVFLGSSVSTRQGREIELVGPTPLDPLVGVRLDFVAAAKVSAHLSPPTPVRQPSRLRVFRRAAGPVDAAA</sequence>
<protein>
    <recommendedName>
        <fullName evidence="3">Hydrophobic W protein</fullName>
    </recommendedName>
</protein>
<evidence type="ECO:0000313" key="2">
    <source>
        <dbReference type="Proteomes" id="UP000531216"/>
    </source>
</evidence>
<dbReference type="AlphaFoldDB" id="A0A7W6BQI4"/>
<dbReference type="EMBL" id="JACIDO010000004">
    <property type="protein sequence ID" value="MBB3936229.1"/>
    <property type="molecule type" value="Genomic_DNA"/>
</dbReference>
<dbReference type="RefSeq" id="WP_175526838.1">
    <property type="nucleotide sequence ID" value="NZ_FOOA01000008.1"/>
</dbReference>
<gene>
    <name evidence="1" type="ORF">GGR05_002379</name>
</gene>
<dbReference type="Proteomes" id="UP000531216">
    <property type="component" value="Unassembled WGS sequence"/>
</dbReference>
<reference evidence="1 2" key="1">
    <citation type="submission" date="2020-08" db="EMBL/GenBank/DDBJ databases">
        <title>Genomic Encyclopedia of Type Strains, Phase IV (KMG-IV): sequencing the most valuable type-strain genomes for metagenomic binning, comparative biology and taxonomic classification.</title>
        <authorList>
            <person name="Goeker M."/>
        </authorList>
    </citation>
    <scope>NUCLEOTIDE SEQUENCE [LARGE SCALE GENOMIC DNA]</scope>
    <source>
        <strain evidence="1 2">DSM 25024</strain>
    </source>
</reference>
<accession>A0A7W6BQI4</accession>
<dbReference type="Pfam" id="PF07538">
    <property type="entry name" value="ChW"/>
    <property type="match status" value="1"/>
</dbReference>
<organism evidence="1 2">
    <name type="scientific">Aureimonas phyllosphaerae</name>
    <dbReference type="NCBI Taxonomy" id="1166078"/>
    <lineage>
        <taxon>Bacteria</taxon>
        <taxon>Pseudomonadati</taxon>
        <taxon>Pseudomonadota</taxon>
        <taxon>Alphaproteobacteria</taxon>
        <taxon>Hyphomicrobiales</taxon>
        <taxon>Aurantimonadaceae</taxon>
        <taxon>Aureimonas</taxon>
    </lineage>
</organism>